<keyword evidence="1" id="KW-1133">Transmembrane helix</keyword>
<evidence type="ECO:0000313" key="3">
    <source>
        <dbReference type="Proteomes" id="UP000243498"/>
    </source>
</evidence>
<dbReference type="AlphaFoldDB" id="A0A167J1A2"/>
<protein>
    <submittedName>
        <fullName evidence="2">Uncharacterized protein</fullName>
    </submittedName>
</protein>
<name>A0A167J1A2_METRR</name>
<gene>
    <name evidence="2" type="ORF">NOR_01605</name>
</gene>
<accession>A0A167J1A2</accession>
<feature type="transmembrane region" description="Helical" evidence="1">
    <location>
        <begin position="105"/>
        <end position="122"/>
    </location>
</feature>
<keyword evidence="1" id="KW-0472">Membrane</keyword>
<reference evidence="2 3" key="1">
    <citation type="journal article" date="2016" name="Genome Biol. Evol.">
        <title>Divergent and convergent evolution of fungal pathogenicity.</title>
        <authorList>
            <person name="Shang Y."/>
            <person name="Xiao G."/>
            <person name="Zheng P."/>
            <person name="Cen K."/>
            <person name="Zhan S."/>
            <person name="Wang C."/>
        </authorList>
    </citation>
    <scope>NUCLEOTIDE SEQUENCE [LARGE SCALE GENOMIC DNA]</scope>
    <source>
        <strain evidence="2 3">RCEF 4871</strain>
    </source>
</reference>
<feature type="transmembrane region" description="Helical" evidence="1">
    <location>
        <begin position="216"/>
        <end position="235"/>
    </location>
</feature>
<dbReference type="OMA" id="FTGADNW"/>
<feature type="transmembrane region" description="Helical" evidence="1">
    <location>
        <begin position="411"/>
        <end position="433"/>
    </location>
</feature>
<dbReference type="OrthoDB" id="3789824at2759"/>
<organism evidence="2 3">
    <name type="scientific">Metarhizium rileyi (strain RCEF 4871)</name>
    <name type="common">Nomuraea rileyi</name>
    <dbReference type="NCBI Taxonomy" id="1649241"/>
    <lineage>
        <taxon>Eukaryota</taxon>
        <taxon>Fungi</taxon>
        <taxon>Dikarya</taxon>
        <taxon>Ascomycota</taxon>
        <taxon>Pezizomycotina</taxon>
        <taxon>Sordariomycetes</taxon>
        <taxon>Hypocreomycetidae</taxon>
        <taxon>Hypocreales</taxon>
        <taxon>Clavicipitaceae</taxon>
        <taxon>Metarhizium</taxon>
    </lineage>
</organism>
<keyword evidence="3" id="KW-1185">Reference proteome</keyword>
<keyword evidence="1" id="KW-0812">Transmembrane</keyword>
<evidence type="ECO:0000313" key="2">
    <source>
        <dbReference type="EMBL" id="OAA49682.1"/>
    </source>
</evidence>
<comment type="caution">
    <text evidence="2">The sequence shown here is derived from an EMBL/GenBank/DDBJ whole genome shotgun (WGS) entry which is preliminary data.</text>
</comment>
<proteinExistence type="predicted"/>
<feature type="transmembrane region" description="Helical" evidence="1">
    <location>
        <begin position="314"/>
        <end position="334"/>
    </location>
</feature>
<sequence length="528" mass="58999">MQRNCSEPKYVFQSFDSLYGCYKDFGGIVNSNPFAQVVNTCLNDYCNNTFPELGGCAKWTQPTDLNFTISYHSSLFLGYTSFNNEAACEGVKGEVNSDLAGPGVFTSYMMQLVILLYLWFFLRLSREGPSLASYFSEKRKLFLHKALVSKERRPALAKMTRLFDRHHAVLKHTLVEFQEAQCFFMLASQIAVLWSTSHSAALESHTLRSLIQNTSVSGMVSSTGILPVVIGMWSLQRMHKCSPWNFVLSVVTVIVSEVALYQTRDVPSIDKIVPMDYNGWPASCGFSAPPLIYCGLSTTEFYTQVLTRGGPMFFLQWSNPYCLVLFGMVILLWIKTFIIDAIGRETFPRFFLERAWLSQPPPDSKWGRWLPRASGLVTFLVEIAFIGAMVMDITAFDGFDYIHLIDWGAWSFGQVVAITLWFPVASKYIYWLVFGTEAYSKARIPSPYRIIKQQVDKNGGDYGKVMSSTRDGFGPFANLQGVKVSAAINVNAGSGKVSDGLSLAYKSSLVHSSYLGTFCDGSSQSSAL</sequence>
<dbReference type="Proteomes" id="UP000243498">
    <property type="component" value="Unassembled WGS sequence"/>
</dbReference>
<feature type="transmembrane region" description="Helical" evidence="1">
    <location>
        <begin position="242"/>
        <end position="261"/>
    </location>
</feature>
<dbReference type="EMBL" id="AZHC01000003">
    <property type="protein sequence ID" value="OAA49682.1"/>
    <property type="molecule type" value="Genomic_DNA"/>
</dbReference>
<feature type="transmembrane region" description="Helical" evidence="1">
    <location>
        <begin position="373"/>
        <end position="391"/>
    </location>
</feature>
<dbReference type="STRING" id="1081105.A0A167J1A2"/>
<evidence type="ECO:0000256" key="1">
    <source>
        <dbReference type="SAM" id="Phobius"/>
    </source>
</evidence>